<dbReference type="InterPro" id="IPR016115">
    <property type="entry name" value="Phage_PRD1_P3_N"/>
</dbReference>
<evidence type="ECO:0000256" key="2">
    <source>
        <dbReference type="ARBA" id="ARBA00022561"/>
    </source>
</evidence>
<dbReference type="GO" id="GO:0019028">
    <property type="term" value="C:viral capsid"/>
    <property type="evidence" value="ECO:0007669"/>
    <property type="project" value="UniProtKB-KW"/>
</dbReference>
<feature type="domain" description="P3 C-terminal" evidence="5">
    <location>
        <begin position="255"/>
        <end position="394"/>
    </location>
</feature>
<dbReference type="Proteomes" id="UP001434302">
    <property type="component" value="Segment"/>
</dbReference>
<protein>
    <submittedName>
        <fullName evidence="6">Major capsid protein</fullName>
    </submittedName>
</protein>
<proteinExistence type="predicted"/>
<dbReference type="Gene3D" id="2.60.120.20">
    <property type="match status" value="1"/>
</dbReference>
<evidence type="ECO:0000313" key="7">
    <source>
        <dbReference type="Proteomes" id="UP001434302"/>
    </source>
</evidence>
<comment type="subcellular location">
    <subcellularLocation>
        <location evidence="1">Virion</location>
    </subcellularLocation>
</comment>
<keyword evidence="3" id="KW-0946">Virion</keyword>
<dbReference type="InterPro" id="IPR016112">
    <property type="entry name" value="VP_dsDNA_II"/>
</dbReference>
<accession>A0AAX4M2Z7</accession>
<dbReference type="EMBL" id="PP495484">
    <property type="protein sequence ID" value="WYA79355.1"/>
    <property type="molecule type" value="Genomic_DNA"/>
</dbReference>
<dbReference type="InterPro" id="IPR057669">
    <property type="entry name" value="P3_C"/>
</dbReference>
<name>A0AAX4M2Z7_9VIRU</name>
<dbReference type="SUPFAM" id="SSF49749">
    <property type="entry name" value="Group II dsDNA viruses VP"/>
    <property type="match status" value="2"/>
</dbReference>
<evidence type="ECO:0000259" key="5">
    <source>
        <dbReference type="Pfam" id="PF25514"/>
    </source>
</evidence>
<organism evidence="6 7">
    <name type="scientific">Salmonella phage PKJ.Vi.20.5</name>
    <dbReference type="NCBI Taxonomy" id="3135609"/>
    <lineage>
        <taxon>Viruses</taxon>
        <taxon>Varidnaviria</taxon>
        <taxon>Bamfordvirae</taxon>
        <taxon>Preplasmiviricota</taxon>
        <taxon>Prepoliviricotina</taxon>
        <taxon>Tectiliviricetes</taxon>
        <taxon>Kalamavirales</taxon>
        <taxon>Tectiviridae</taxon>
        <taxon>Alphatectivirus</taxon>
    </lineage>
</organism>
<dbReference type="Gene3D" id="2.70.9.30">
    <property type="entry name" value="Viral coat protein p3"/>
    <property type="match status" value="1"/>
</dbReference>
<dbReference type="InterPro" id="IPR029053">
    <property type="entry name" value="Viral_coat"/>
</dbReference>
<dbReference type="Pfam" id="PF09018">
    <property type="entry name" value="Phage_Capsid_P3_N"/>
    <property type="match status" value="1"/>
</dbReference>
<evidence type="ECO:0000256" key="3">
    <source>
        <dbReference type="ARBA" id="ARBA00022844"/>
    </source>
</evidence>
<feature type="domain" description="P3 N-terminal" evidence="4">
    <location>
        <begin position="2"/>
        <end position="240"/>
    </location>
</feature>
<evidence type="ECO:0000256" key="1">
    <source>
        <dbReference type="ARBA" id="ARBA00004328"/>
    </source>
</evidence>
<evidence type="ECO:0000313" key="6">
    <source>
        <dbReference type="EMBL" id="WYA79355.1"/>
    </source>
</evidence>
<dbReference type="InterPro" id="IPR015108">
    <property type="entry name" value="P3_N"/>
</dbReference>
<reference evidence="6" key="1">
    <citation type="submission" date="2024-03" db="EMBL/GenBank/DDBJ databases">
        <title>Characterization and abundance of plasmid-dependent Alphatectivirus phages.</title>
        <authorList>
            <person name="Parra B."/>
            <person name="Lutz V.T."/>
            <person name="Brondsted L."/>
            <person name="Carmona J.L."/>
            <person name="Palomo A."/>
            <person name="Nesme J."/>
            <person name="Le V.V.H."/>
            <person name="Smets B.F."/>
            <person name="Dechesne A."/>
        </authorList>
    </citation>
    <scope>NUCLEOTIDE SEQUENCE</scope>
</reference>
<evidence type="ECO:0000259" key="4">
    <source>
        <dbReference type="Pfam" id="PF09018"/>
    </source>
</evidence>
<sequence>MAQVQQLTPAQQAALRNQQAMAANLQARQIVLQQSYPVIQQVETQTFNPANRSVFDVTPANVGIVKGFLVKVTAAIKNNHATKAVALTDFGPANLVQRVIYYDPDNQRHTETSGWHLHFVNTAKQGAPFLSSMVTDSPIKYGDVMNVIDAPATIAAGATGELTMYYWVPLAYSETDLTGAVLANVPQSKQRLKLEFANNNTAFAAVGANPLEAIYQGAGAADCEFEEISYTVYQSYLDQLPVGQNGYILPLIDLSTLYNLENSAQAGLTPNVDFVVQYANLYRYLSTFAVFDNGGSFNAGTDINYLSQRTANFSDTRKLDPKTWAAQTRRRIATDFPKGVYYCDNRDKPIYTLQYGNVGFVVNPKTVNANARLLMGYEYFTSRTELVNAGTISTT</sequence>
<keyword evidence="2" id="KW-0167">Capsid protein</keyword>
<dbReference type="Pfam" id="PF25514">
    <property type="entry name" value="P3_C"/>
    <property type="match status" value="1"/>
</dbReference>